<dbReference type="InterPro" id="IPR012341">
    <property type="entry name" value="6hp_glycosidase-like_sf"/>
</dbReference>
<evidence type="ECO:0000256" key="6">
    <source>
        <dbReference type="ARBA" id="ARBA00023295"/>
    </source>
</evidence>
<dbReference type="GO" id="GO:0000272">
    <property type="term" value="P:polysaccharide catabolic process"/>
    <property type="evidence" value="ECO:0007669"/>
    <property type="project" value="UniProtKB-KW"/>
</dbReference>
<evidence type="ECO:0000256" key="3">
    <source>
        <dbReference type="ARBA" id="ARBA00012593"/>
    </source>
</evidence>
<sequence>MTTPASGSAPVTTYERVQSAPPPGADFDAVAQHMYGLMVRNVATDGFVFQAPGTQTWSKPGCIIASPSYPADLSSIDQDYVFHWTRDAALTAFELVAAQQVPGTPSSMLSDYVRFSRACQTAPGAPLHRGAYRIDASARPWSDQSDGPALRILAVLQALPLLDADAATAAEEVVATDTEFLLAHYQEPTTNLWEEVTGQSFFARSVQLRCFRELVATGRSGTPAQEAADWLAAALDAHWDGTRYRSVLGEVPGGYDPNIDIVCAAVYGAVPLTDTRLLATLAELRATWTEGPAAYPVNAADAAQGLGPLFGRYPGDHYDGDVSDPDVVGGHPWALCTANVAELHYRLATAVQASGSLPLDALSTPFFAPLGITAASSPADAYAALRDAGDWMMRALVYHSDHLELSEQFDGTTGYEKSVRDLTWSYAAFLSAARARSGNAVRC</sequence>
<feature type="domain" description="GH15-like" evidence="9">
    <location>
        <begin position="37"/>
        <end position="433"/>
    </location>
</feature>
<dbReference type="Gene3D" id="1.50.10.10">
    <property type="match status" value="1"/>
</dbReference>
<dbReference type="PANTHER" id="PTHR31616:SF9">
    <property type="entry name" value="GLUCOAMYLASE, INTRACELLULAR SPORULATION-SPECIFIC"/>
    <property type="match status" value="1"/>
</dbReference>
<dbReference type="EMBL" id="SGXD01000005">
    <property type="protein sequence ID" value="RZS80171.1"/>
    <property type="molecule type" value="Genomic_DNA"/>
</dbReference>
<feature type="region of interest" description="Disordered" evidence="8">
    <location>
        <begin position="1"/>
        <end position="22"/>
    </location>
</feature>
<evidence type="ECO:0000313" key="11">
    <source>
        <dbReference type="Proteomes" id="UP000293638"/>
    </source>
</evidence>
<evidence type="ECO:0000256" key="7">
    <source>
        <dbReference type="ARBA" id="ARBA00023326"/>
    </source>
</evidence>
<evidence type="ECO:0000259" key="9">
    <source>
        <dbReference type="Pfam" id="PF00723"/>
    </source>
</evidence>
<dbReference type="EC" id="3.2.1.3" evidence="3"/>
<keyword evidence="11" id="KW-1185">Reference proteome</keyword>
<evidence type="ECO:0000313" key="10">
    <source>
        <dbReference type="EMBL" id="RZS80171.1"/>
    </source>
</evidence>
<dbReference type="InterPro" id="IPR008928">
    <property type="entry name" value="6-hairpin_glycosidase_sf"/>
</dbReference>
<dbReference type="Proteomes" id="UP000293638">
    <property type="component" value="Unassembled WGS sequence"/>
</dbReference>
<comment type="similarity">
    <text evidence="2">Belongs to the glycosyl hydrolase 15 family.</text>
</comment>
<keyword evidence="6" id="KW-0326">Glycosidase</keyword>
<dbReference type="PANTHER" id="PTHR31616">
    <property type="entry name" value="TREHALASE"/>
    <property type="match status" value="1"/>
</dbReference>
<keyword evidence="4" id="KW-0378">Hydrolase</keyword>
<keyword evidence="7" id="KW-0624">Polysaccharide degradation</keyword>
<evidence type="ECO:0000256" key="4">
    <source>
        <dbReference type="ARBA" id="ARBA00022801"/>
    </source>
</evidence>
<dbReference type="Pfam" id="PF00723">
    <property type="entry name" value="Glyco_hydro_15"/>
    <property type="match status" value="1"/>
</dbReference>
<comment type="catalytic activity">
    <reaction evidence="1">
        <text>Hydrolysis of terminal (1-&gt;4)-linked alpha-D-glucose residues successively from non-reducing ends of the chains with release of beta-D-glucose.</text>
        <dbReference type="EC" id="3.2.1.3"/>
    </reaction>
</comment>
<accession>A0A4Q7NB28</accession>
<evidence type="ECO:0000256" key="1">
    <source>
        <dbReference type="ARBA" id="ARBA00001863"/>
    </source>
</evidence>
<dbReference type="InterPro" id="IPR011613">
    <property type="entry name" value="GH15-like"/>
</dbReference>
<evidence type="ECO:0000256" key="8">
    <source>
        <dbReference type="SAM" id="MobiDB-lite"/>
    </source>
</evidence>
<name>A0A4Q7NB28_9ACTN</name>
<dbReference type="RefSeq" id="WP_165400374.1">
    <property type="nucleotide sequence ID" value="NZ_SGXD01000005.1"/>
</dbReference>
<evidence type="ECO:0000256" key="5">
    <source>
        <dbReference type="ARBA" id="ARBA00023277"/>
    </source>
</evidence>
<feature type="compositionally biased region" description="Polar residues" evidence="8">
    <location>
        <begin position="1"/>
        <end position="11"/>
    </location>
</feature>
<reference evidence="10 11" key="1">
    <citation type="submission" date="2019-02" db="EMBL/GenBank/DDBJ databases">
        <title>Genomic Encyclopedia of Type Strains, Phase IV (KMG-IV): sequencing the most valuable type-strain genomes for metagenomic binning, comparative biology and taxonomic classification.</title>
        <authorList>
            <person name="Goeker M."/>
        </authorList>
    </citation>
    <scope>NUCLEOTIDE SEQUENCE [LARGE SCALE GENOMIC DNA]</scope>
    <source>
        <strain evidence="10 11">DSM 45622</strain>
    </source>
</reference>
<keyword evidence="5" id="KW-0119">Carbohydrate metabolism</keyword>
<gene>
    <name evidence="10" type="ORF">EV189_3652</name>
</gene>
<dbReference type="GO" id="GO:0004339">
    <property type="term" value="F:glucan 1,4-alpha-glucosidase activity"/>
    <property type="evidence" value="ECO:0007669"/>
    <property type="project" value="UniProtKB-EC"/>
</dbReference>
<comment type="caution">
    <text evidence="10">The sequence shown here is derived from an EMBL/GenBank/DDBJ whole genome shotgun (WGS) entry which is preliminary data.</text>
</comment>
<dbReference type="SUPFAM" id="SSF48208">
    <property type="entry name" value="Six-hairpin glycosidases"/>
    <property type="match status" value="1"/>
</dbReference>
<protein>
    <recommendedName>
        <fullName evidence="3">glucan 1,4-alpha-glucosidase</fullName>
        <ecNumber evidence="3">3.2.1.3</ecNumber>
    </recommendedName>
</protein>
<proteinExistence type="inferred from homology"/>
<organism evidence="10 11">
    <name type="scientific">Motilibacter rhizosphaerae</name>
    <dbReference type="NCBI Taxonomy" id="598652"/>
    <lineage>
        <taxon>Bacteria</taxon>
        <taxon>Bacillati</taxon>
        <taxon>Actinomycetota</taxon>
        <taxon>Actinomycetes</taxon>
        <taxon>Motilibacterales</taxon>
        <taxon>Motilibacteraceae</taxon>
        <taxon>Motilibacter</taxon>
    </lineage>
</organism>
<dbReference type="PRINTS" id="PR00736">
    <property type="entry name" value="GLHYDRLASE15"/>
</dbReference>
<dbReference type="AlphaFoldDB" id="A0A4Q7NB28"/>
<evidence type="ECO:0000256" key="2">
    <source>
        <dbReference type="ARBA" id="ARBA00006188"/>
    </source>
</evidence>
<dbReference type="InterPro" id="IPR000165">
    <property type="entry name" value="Glucoamylase"/>
</dbReference>